<accession>A0ABR3JKF1</accession>
<comment type="caution">
    <text evidence="1">The sequence shown here is derived from an EMBL/GenBank/DDBJ whole genome shotgun (WGS) entry which is preliminary data.</text>
</comment>
<sequence length="62" mass="6237">MKPLSQKRIFVVVAADSASSSATAMAASTAPAKRRNASIATILATPLSPAALPRQVGSSSPE</sequence>
<evidence type="ECO:0000313" key="2">
    <source>
        <dbReference type="Proteomes" id="UP001556367"/>
    </source>
</evidence>
<name>A0ABR3JKF1_9AGAR</name>
<organism evidence="1 2">
    <name type="scientific">Hohenbuehelia grisea</name>
    <dbReference type="NCBI Taxonomy" id="104357"/>
    <lineage>
        <taxon>Eukaryota</taxon>
        <taxon>Fungi</taxon>
        <taxon>Dikarya</taxon>
        <taxon>Basidiomycota</taxon>
        <taxon>Agaricomycotina</taxon>
        <taxon>Agaricomycetes</taxon>
        <taxon>Agaricomycetidae</taxon>
        <taxon>Agaricales</taxon>
        <taxon>Pleurotineae</taxon>
        <taxon>Pleurotaceae</taxon>
        <taxon>Hohenbuehelia</taxon>
    </lineage>
</organism>
<reference evidence="2" key="1">
    <citation type="submission" date="2024-06" db="EMBL/GenBank/DDBJ databases">
        <title>Multi-omics analyses provide insights into the biosynthesis of the anticancer antibiotic pleurotin in Hohenbuehelia grisea.</title>
        <authorList>
            <person name="Weaver J.A."/>
            <person name="Alberti F."/>
        </authorList>
    </citation>
    <scope>NUCLEOTIDE SEQUENCE [LARGE SCALE GENOMIC DNA]</scope>
    <source>
        <strain evidence="2">T-177</strain>
    </source>
</reference>
<dbReference type="EMBL" id="JASNQZ010000006">
    <property type="protein sequence ID" value="KAL0956264.1"/>
    <property type="molecule type" value="Genomic_DNA"/>
</dbReference>
<proteinExistence type="predicted"/>
<gene>
    <name evidence="1" type="ORF">HGRIS_002418</name>
</gene>
<evidence type="ECO:0000313" key="1">
    <source>
        <dbReference type="EMBL" id="KAL0956264.1"/>
    </source>
</evidence>
<evidence type="ECO:0008006" key="3">
    <source>
        <dbReference type="Google" id="ProtNLM"/>
    </source>
</evidence>
<keyword evidence="2" id="KW-1185">Reference proteome</keyword>
<dbReference type="Proteomes" id="UP001556367">
    <property type="component" value="Unassembled WGS sequence"/>
</dbReference>
<protein>
    <recommendedName>
        <fullName evidence="3">Secreted protein</fullName>
    </recommendedName>
</protein>